<protein>
    <submittedName>
        <fullName evidence="1">Uncharacterized protein</fullName>
    </submittedName>
</protein>
<evidence type="ECO:0000313" key="1">
    <source>
        <dbReference type="EMBL" id="KAJ0074847.1"/>
    </source>
</evidence>
<reference evidence="2" key="1">
    <citation type="journal article" date="2023" name="G3 (Bethesda)">
        <title>Genome assembly and association tests identify interacting loci associated with vigor, precocity, and sex in interspecific pistachio rootstocks.</title>
        <authorList>
            <person name="Palmer W."/>
            <person name="Jacygrad E."/>
            <person name="Sagayaradj S."/>
            <person name="Cavanaugh K."/>
            <person name="Han R."/>
            <person name="Bertier L."/>
            <person name="Beede B."/>
            <person name="Kafkas S."/>
            <person name="Golino D."/>
            <person name="Preece J."/>
            <person name="Michelmore R."/>
        </authorList>
    </citation>
    <scope>NUCLEOTIDE SEQUENCE [LARGE SCALE GENOMIC DNA]</scope>
</reference>
<keyword evidence="2" id="KW-1185">Reference proteome</keyword>
<organism evidence="1 2">
    <name type="scientific">Pistacia atlantica</name>
    <dbReference type="NCBI Taxonomy" id="434234"/>
    <lineage>
        <taxon>Eukaryota</taxon>
        <taxon>Viridiplantae</taxon>
        <taxon>Streptophyta</taxon>
        <taxon>Embryophyta</taxon>
        <taxon>Tracheophyta</taxon>
        <taxon>Spermatophyta</taxon>
        <taxon>Magnoliopsida</taxon>
        <taxon>eudicotyledons</taxon>
        <taxon>Gunneridae</taxon>
        <taxon>Pentapetalae</taxon>
        <taxon>rosids</taxon>
        <taxon>malvids</taxon>
        <taxon>Sapindales</taxon>
        <taxon>Anacardiaceae</taxon>
        <taxon>Pistacia</taxon>
    </lineage>
</organism>
<proteinExistence type="predicted"/>
<sequence>MASEDKTLTRENPIPPLIEPVIEASKDHKPPINRNPKDPTSPFFLNPNDRPGTLLTNHLLTLENYHSWARTVRRSLRIKKKLGFIDGTLLEPSTTDDSLEPWLECNDMVVT</sequence>
<gene>
    <name evidence="1" type="ORF">Patl1_33900</name>
</gene>
<accession>A0ACC0ZQ05</accession>
<comment type="caution">
    <text evidence="1">The sequence shown here is derived from an EMBL/GenBank/DDBJ whole genome shotgun (WGS) entry which is preliminary data.</text>
</comment>
<dbReference type="EMBL" id="CM047910">
    <property type="protein sequence ID" value="KAJ0074847.1"/>
    <property type="molecule type" value="Genomic_DNA"/>
</dbReference>
<evidence type="ECO:0000313" key="2">
    <source>
        <dbReference type="Proteomes" id="UP001164250"/>
    </source>
</evidence>
<dbReference type="Proteomes" id="UP001164250">
    <property type="component" value="Chromosome 15"/>
</dbReference>
<name>A0ACC0ZQ05_9ROSI</name>